<reference evidence="1 2" key="1">
    <citation type="submission" date="2017-05" db="EMBL/GenBank/DDBJ databases">
        <title>Genome sequence of Acetobacter pasteurianus subsp. pasteurianus strain SRCM101342.</title>
        <authorList>
            <person name="Cho S.H."/>
        </authorList>
    </citation>
    <scope>NUCLEOTIDE SEQUENCE [LARGE SCALE GENOMIC DNA]</scope>
    <source>
        <strain evidence="1 2">SRCM101342</strain>
        <plasmid evidence="2">pap1342-2</plasmid>
    </source>
</reference>
<protein>
    <submittedName>
        <fullName evidence="1">Uncharacterized protein</fullName>
    </submittedName>
</protein>
<geneLocation type="plasmid" evidence="2">
    <name>pap1342-2</name>
</geneLocation>
<proteinExistence type="predicted"/>
<organism evidence="1 2">
    <name type="scientific">Acetobacter pasteurianus subsp. pasteurianus</name>
    <dbReference type="NCBI Taxonomy" id="481145"/>
    <lineage>
        <taxon>Bacteria</taxon>
        <taxon>Pseudomonadati</taxon>
        <taxon>Pseudomonadota</taxon>
        <taxon>Alphaproteobacteria</taxon>
        <taxon>Acetobacterales</taxon>
        <taxon>Acetobacteraceae</taxon>
        <taxon>Acetobacter</taxon>
    </lineage>
</organism>
<dbReference type="AlphaFoldDB" id="A0A1Y0YAC4"/>
<dbReference type="Proteomes" id="UP000196205">
    <property type="component" value="Plasmid pAP1342-2"/>
</dbReference>
<keyword evidence="1" id="KW-0614">Plasmid</keyword>
<sequence length="172" mass="19549">MYEDNEMRVEIRARLKGRIRYNVTTDQIEVMVGEDDELLRWETIDRRTMSQHLPPTVIDRLWDMICDAAGSGVYADDRLAGVQFLGLHRVVDHLEREGLRIEAVPVPSLSPPAPVAVTLAAFLAARERATLAEIMQNVIDVPPEKELLVMLKNAGWESRRTATGRFWVKTRG</sequence>
<name>A0A1Y0YAC4_ACEPA</name>
<gene>
    <name evidence="1" type="ORF">S1001342_02806</name>
</gene>
<dbReference type="RefSeq" id="WP_250698210.1">
    <property type="nucleotide sequence ID" value="NZ_CP021511.1"/>
</dbReference>
<accession>A0A1Y0YAC4</accession>
<dbReference type="EMBL" id="CP021511">
    <property type="protein sequence ID" value="ARW49096.1"/>
    <property type="molecule type" value="Genomic_DNA"/>
</dbReference>
<evidence type="ECO:0000313" key="2">
    <source>
        <dbReference type="Proteomes" id="UP000196205"/>
    </source>
</evidence>
<evidence type="ECO:0000313" key="1">
    <source>
        <dbReference type="EMBL" id="ARW49096.1"/>
    </source>
</evidence>